<dbReference type="KEGG" id="dsl:Dacsa_2303"/>
<proteinExistence type="predicted"/>
<name>K9YWM5_DACS8</name>
<dbReference type="Gene3D" id="1.10.510.10">
    <property type="entry name" value="Transferase(Phosphotransferase) domain 1"/>
    <property type="match status" value="1"/>
</dbReference>
<evidence type="ECO:0000313" key="2">
    <source>
        <dbReference type="Proteomes" id="UP000010482"/>
    </source>
</evidence>
<protein>
    <recommendedName>
        <fullName evidence="3">Serine/threonine protein kinase</fullName>
    </recommendedName>
</protein>
<dbReference type="PANTHER" id="PTHR37171:SF1">
    <property type="entry name" value="SERINE_THREONINE-PROTEIN KINASE YRZF-RELATED"/>
    <property type="match status" value="1"/>
</dbReference>
<dbReference type="OrthoDB" id="529320at2"/>
<dbReference type="InterPro" id="IPR052396">
    <property type="entry name" value="Meiotic_Drive_Suppr_Kinase"/>
</dbReference>
<keyword evidence="2" id="KW-1185">Reference proteome</keyword>
<dbReference type="STRING" id="13035.Dacsa_2303"/>
<dbReference type="Proteomes" id="UP000010482">
    <property type="component" value="Chromosome"/>
</dbReference>
<dbReference type="eggNOG" id="COG0515">
    <property type="taxonomic scope" value="Bacteria"/>
</dbReference>
<dbReference type="EMBL" id="CP003944">
    <property type="protein sequence ID" value="AFZ50917.1"/>
    <property type="molecule type" value="Genomic_DNA"/>
</dbReference>
<dbReference type="PATRIC" id="fig|13035.3.peg.2612"/>
<gene>
    <name evidence="1" type="ORF">Dacsa_2303</name>
</gene>
<dbReference type="RefSeq" id="WP_015229909.1">
    <property type="nucleotide sequence ID" value="NC_019780.1"/>
</dbReference>
<dbReference type="AlphaFoldDB" id="K9YWM5"/>
<sequence>MDELQLQELIRKTNEELRPNLNLESVDPHNPVVINHYPTPWQKVGTGNYAAVFSHPEYEKVVVKIYAPGRDGFEEEKEVYERLGKHPAYSQCFYAENNCLILKRLKGITLYDSVNQGLKIPKQVIKDIDDALDYAREQGLFPHDVHGKNVMMWEGRGYVVDVSDFLKLESCSAWKNLKTAYYWLYRPILSPLNLKIPDLLLDGVRSSYRFSRSLLDFERK</sequence>
<dbReference type="SUPFAM" id="SSF56112">
    <property type="entry name" value="Protein kinase-like (PK-like)"/>
    <property type="match status" value="1"/>
</dbReference>
<dbReference type="InterPro" id="IPR011009">
    <property type="entry name" value="Kinase-like_dom_sf"/>
</dbReference>
<accession>K9YWM5</accession>
<reference evidence="1" key="1">
    <citation type="submission" date="2012-04" db="EMBL/GenBank/DDBJ databases">
        <title>Finished genome of Dactylococcopsis salina PCC 8305.</title>
        <authorList>
            <consortium name="US DOE Joint Genome Institute"/>
            <person name="Gugger M."/>
            <person name="Coursin T."/>
            <person name="Rippka R."/>
            <person name="Tandeau De Marsac N."/>
            <person name="Huntemann M."/>
            <person name="Wei C.-L."/>
            <person name="Han J."/>
            <person name="Detter J.C."/>
            <person name="Han C."/>
            <person name="Tapia R."/>
            <person name="Daligault H."/>
            <person name="Chen A."/>
            <person name="Krypides N."/>
            <person name="Mavromatis K."/>
            <person name="Markowitz V."/>
            <person name="Szeto E."/>
            <person name="Ivanova N."/>
            <person name="Ovchinnikova G."/>
            <person name="Pagani I."/>
            <person name="Pati A."/>
            <person name="Goodwin L."/>
            <person name="Peters L."/>
            <person name="Pitluck S."/>
            <person name="Woyke T."/>
            <person name="Kerfeld C."/>
        </authorList>
    </citation>
    <scope>NUCLEOTIDE SEQUENCE [LARGE SCALE GENOMIC DNA]</scope>
    <source>
        <strain evidence="1">PCC 8305</strain>
    </source>
</reference>
<evidence type="ECO:0008006" key="3">
    <source>
        <dbReference type="Google" id="ProtNLM"/>
    </source>
</evidence>
<dbReference type="HOGENOM" id="CLU_091250_1_0_3"/>
<dbReference type="PANTHER" id="PTHR37171">
    <property type="entry name" value="SERINE/THREONINE-PROTEIN KINASE YRZF-RELATED"/>
    <property type="match status" value="1"/>
</dbReference>
<organism evidence="1 2">
    <name type="scientific">Dactylococcopsis salina (strain PCC 8305)</name>
    <name type="common">Myxobactron salinum</name>
    <dbReference type="NCBI Taxonomy" id="13035"/>
    <lineage>
        <taxon>Bacteria</taxon>
        <taxon>Bacillati</taxon>
        <taxon>Cyanobacteriota</taxon>
        <taxon>Cyanophyceae</taxon>
        <taxon>Nodosilineales</taxon>
        <taxon>Cymatolegaceae</taxon>
        <taxon>Dactylococcopsis</taxon>
    </lineage>
</organism>
<evidence type="ECO:0000313" key="1">
    <source>
        <dbReference type="EMBL" id="AFZ50917.1"/>
    </source>
</evidence>